<name>A0A8S1NY22_PARPR</name>
<accession>A0A8S1NY22</accession>
<keyword evidence="2" id="KW-1185">Reference proteome</keyword>
<dbReference type="OMA" id="LHQHPIN"/>
<reference evidence="1" key="1">
    <citation type="submission" date="2021-01" db="EMBL/GenBank/DDBJ databases">
        <authorList>
            <consortium name="Genoscope - CEA"/>
            <person name="William W."/>
        </authorList>
    </citation>
    <scope>NUCLEOTIDE SEQUENCE</scope>
</reference>
<gene>
    <name evidence="1" type="ORF">PPRIM_AZ9-3.1.T0980104</name>
</gene>
<dbReference type="AlphaFoldDB" id="A0A8S1NY22"/>
<evidence type="ECO:0000313" key="1">
    <source>
        <dbReference type="EMBL" id="CAD8095301.1"/>
    </source>
</evidence>
<protein>
    <submittedName>
        <fullName evidence="1">Uncharacterized protein</fullName>
    </submittedName>
</protein>
<evidence type="ECO:0000313" key="2">
    <source>
        <dbReference type="Proteomes" id="UP000688137"/>
    </source>
</evidence>
<comment type="caution">
    <text evidence="1">The sequence shown here is derived from an EMBL/GenBank/DDBJ whole genome shotgun (WGS) entry which is preliminary data.</text>
</comment>
<organism evidence="1 2">
    <name type="scientific">Paramecium primaurelia</name>
    <dbReference type="NCBI Taxonomy" id="5886"/>
    <lineage>
        <taxon>Eukaryota</taxon>
        <taxon>Sar</taxon>
        <taxon>Alveolata</taxon>
        <taxon>Ciliophora</taxon>
        <taxon>Intramacronucleata</taxon>
        <taxon>Oligohymenophorea</taxon>
        <taxon>Peniculida</taxon>
        <taxon>Parameciidae</taxon>
        <taxon>Paramecium</taxon>
    </lineage>
</organism>
<dbReference type="Proteomes" id="UP000688137">
    <property type="component" value="Unassembled WGS sequence"/>
</dbReference>
<dbReference type="EMBL" id="CAJJDM010000101">
    <property type="protein sequence ID" value="CAD8095301.1"/>
    <property type="molecule type" value="Genomic_DNA"/>
</dbReference>
<proteinExistence type="predicted"/>
<sequence>MLFRQKERVPDVGKDNFREFIRREDDSCVNTQNILPNFMNSTIQAQTKQSQTSSALDGSIKMLGNTWDAQHLGKFLQHSQFAQLGARTMKSGDTQQNMTIKNQSYYFRSLQPRLIEDNIDYLHQHPINHLITQHPLQSTSQSFLKNKLLQIPEKQFDETKINYQTQPQLKRPEEYRKDLQEAKQNQVKYHQWRSQFQDVNKAYKKAKLGFKSGLFALDNPTNEQTELYKEEHEKLKKQEEYKSNQHFKRFKSLERFNCSNPSIEFDNVRHIQNRPNPEDPLLHSGQFPSQNFEMHKEWMKKKAANQNIDTQNRIFGKTDKDRKVNSYRAQYLKDQEMRGRDYNAITLVKE</sequence>